<feature type="transmembrane region" description="Helical" evidence="1">
    <location>
        <begin position="195"/>
        <end position="214"/>
    </location>
</feature>
<dbReference type="PANTHER" id="PTHR38454">
    <property type="entry name" value="INTEGRAL MEMBRANE PROTEIN-RELATED"/>
    <property type="match status" value="1"/>
</dbReference>
<dbReference type="RefSeq" id="WP_101357672.1">
    <property type="nucleotide sequence ID" value="NZ_NKXO01000005.1"/>
</dbReference>
<sequence>MNGKIILSKLLPHVIAVVLFVIISLAYMSPVMQGKNLRQHDVVQSLGASHQSQEYYKKTGDFPFWNPYMFSGMPNYMIYMDYPSSISVHLGRVLVNLLPEPANILFLYMLGTYVGLCLMGFSSWIAFLGALSFAFTSYNIINIDAGHISKCVSVALIPPIIGAVWQVYRGNYVLGGILLTFFSAIHQYANFVQMTYYLGLTLFIFALVEFIIAIRQNRLKHFVIASLVAITAGVLSMSNHINRYMVVNEYVKNTTRGKNELSDSPENIVSGATAKKNQNNTGGLDKEYAFRWSYGIGETLNFLIPNAYGGSSFEAPTENSKLMETLQEEASQYNLPAENLFNYLLSQGALPAMYWGEQPGTGGPAYMGAVLLLLFIWGMIISKNPLKWWILGAVLLCVSIAWGKNFFLNDFFFDYLPMFNKFRAVTMILSFMPIFFVIGAAWGLQETQKLLQENPDIFWKKLKVFAVAFGGIILLMALASGIFFDFRSAQDKMLIKEGGEMADLFKKLVKAAQSDREALFKADAWRSFVFVLLALGTLWALWKKFLKFEIAVAILSLLTLIDLWGIAKRYLNSEKFVEKEEARTLEPSSADEVILKDTTYYRVLNVGNPFNDASTSYFHHSAGGYHGAKLRIYQDLISGHLDREIQALYKNLQDSAGKLSQGSTYKPVIDMLNIKYFVVPLQGGKSIAIQNPDALGAAWIVPEYKIVENADEELKALKNLNVRKMGILRKQKGTENLSSVQWDSLAKIRLTKHSPNEMVYEFEAKAPQLVVFSEIYYRMGESGWQAYLDSKPTEYFRANYALRGMVVPAGKHTITFRFEAKVYQEGEKLAFISSVVMILLLLGGGFYLWKKNQTKKVAES</sequence>
<evidence type="ECO:0000313" key="2">
    <source>
        <dbReference type="EMBL" id="PKQ70485.1"/>
    </source>
</evidence>
<feature type="transmembrane region" description="Helical" evidence="1">
    <location>
        <begin position="548"/>
        <end position="567"/>
    </location>
</feature>
<dbReference type="EMBL" id="NKXO01000005">
    <property type="protein sequence ID" value="PKQ70485.1"/>
    <property type="molecule type" value="Genomic_DNA"/>
</dbReference>
<dbReference type="InterPro" id="IPR018580">
    <property type="entry name" value="Uncharacterised_YfhO"/>
</dbReference>
<keyword evidence="1" id="KW-0812">Transmembrane</keyword>
<feature type="transmembrane region" description="Helical" evidence="1">
    <location>
        <begin position="424"/>
        <end position="444"/>
    </location>
</feature>
<keyword evidence="1" id="KW-0472">Membrane</keyword>
<keyword evidence="3" id="KW-1185">Reference proteome</keyword>
<feature type="transmembrane region" description="Helical" evidence="1">
    <location>
        <begin position="105"/>
        <end position="135"/>
    </location>
</feature>
<feature type="transmembrane region" description="Helical" evidence="1">
    <location>
        <begin position="524"/>
        <end position="541"/>
    </location>
</feature>
<gene>
    <name evidence="2" type="ORF">Rain11_0405</name>
</gene>
<feature type="transmembrane region" description="Helical" evidence="1">
    <location>
        <begin position="172"/>
        <end position="189"/>
    </location>
</feature>
<feature type="transmembrane region" description="Helical" evidence="1">
    <location>
        <begin position="6"/>
        <end position="28"/>
    </location>
</feature>
<feature type="transmembrane region" description="Helical" evidence="1">
    <location>
        <begin position="363"/>
        <end position="381"/>
    </location>
</feature>
<dbReference type="OrthoDB" id="9772884at2"/>
<feature type="transmembrane region" description="Helical" evidence="1">
    <location>
        <begin position="147"/>
        <end position="165"/>
    </location>
</feature>
<evidence type="ECO:0008006" key="4">
    <source>
        <dbReference type="Google" id="ProtNLM"/>
    </source>
</evidence>
<dbReference type="Proteomes" id="UP000233387">
    <property type="component" value="Unassembled WGS sequence"/>
</dbReference>
<feature type="transmembrane region" description="Helical" evidence="1">
    <location>
        <begin position="388"/>
        <end position="404"/>
    </location>
</feature>
<keyword evidence="1" id="KW-1133">Transmembrane helix</keyword>
<reference evidence="2 3" key="1">
    <citation type="submission" date="2017-06" db="EMBL/GenBank/DDBJ databases">
        <title>Raineya orbicola gen. nov., sp. nov. a slightly thermophilic bacterium of the phylum Bacteroidetes and the description of Raineyaceae fam. nov.</title>
        <authorList>
            <person name="Albuquerque L."/>
            <person name="Polonia A.R.M."/>
            <person name="Barroso C."/>
            <person name="Froufe H.J.C."/>
            <person name="Lage O."/>
            <person name="Lobo-Da-Cunha A."/>
            <person name="Egas C."/>
            <person name="Da Costa M.S."/>
        </authorList>
    </citation>
    <scope>NUCLEOTIDE SEQUENCE [LARGE SCALE GENOMIC DNA]</scope>
    <source>
        <strain evidence="2 3">SPSPC-11</strain>
    </source>
</reference>
<accession>A0A2N3IJH8</accession>
<feature type="transmembrane region" description="Helical" evidence="1">
    <location>
        <begin position="829"/>
        <end position="849"/>
    </location>
</feature>
<protein>
    <recommendedName>
        <fullName evidence="4">Bacterial membrane protein YfhO</fullName>
    </recommendedName>
</protein>
<feature type="transmembrane region" description="Helical" evidence="1">
    <location>
        <begin position="221"/>
        <end position="241"/>
    </location>
</feature>
<dbReference type="PANTHER" id="PTHR38454:SF1">
    <property type="entry name" value="INTEGRAL MEMBRANE PROTEIN"/>
    <property type="match status" value="1"/>
</dbReference>
<evidence type="ECO:0000256" key="1">
    <source>
        <dbReference type="SAM" id="Phobius"/>
    </source>
</evidence>
<name>A0A2N3IJH8_9BACT</name>
<evidence type="ECO:0000313" key="3">
    <source>
        <dbReference type="Proteomes" id="UP000233387"/>
    </source>
</evidence>
<proteinExistence type="predicted"/>
<organism evidence="2 3">
    <name type="scientific">Raineya orbicola</name>
    <dbReference type="NCBI Taxonomy" id="2016530"/>
    <lineage>
        <taxon>Bacteria</taxon>
        <taxon>Pseudomonadati</taxon>
        <taxon>Bacteroidota</taxon>
        <taxon>Cytophagia</taxon>
        <taxon>Cytophagales</taxon>
        <taxon>Raineyaceae</taxon>
        <taxon>Raineya</taxon>
    </lineage>
</organism>
<comment type="caution">
    <text evidence="2">The sequence shown here is derived from an EMBL/GenBank/DDBJ whole genome shotgun (WGS) entry which is preliminary data.</text>
</comment>
<dbReference type="AlphaFoldDB" id="A0A2N3IJH8"/>
<feature type="transmembrane region" description="Helical" evidence="1">
    <location>
        <begin position="464"/>
        <end position="484"/>
    </location>
</feature>